<dbReference type="Gene3D" id="3.40.630.30">
    <property type="match status" value="1"/>
</dbReference>
<dbReference type="PANTHER" id="PTHR43415:SF3">
    <property type="entry name" value="GNAT-FAMILY ACETYLTRANSFERASE"/>
    <property type="match status" value="1"/>
</dbReference>
<keyword evidence="2" id="KW-0808">Transferase</keyword>
<sequence length="183" mass="21270">MKDTLRKDILINEYILVNFINLSGDEKLEILKWRNDDKIRKWMFNDKVIEAGNHLKFIDNLNNDDKNFYWRVSDSNGLKYGVISLNKLDIENGNSYLGIYKNPYLDKHGAGMTLMKALFHAAFNIIGLHTLKLEVTADNERAINFYHKTGFCKEGRLRNFLNKHGRRHDVVVMGITRGEAGHE</sequence>
<evidence type="ECO:0000259" key="1">
    <source>
        <dbReference type="PROSITE" id="PS51186"/>
    </source>
</evidence>
<dbReference type="EMBL" id="MGFH01000171">
    <property type="protein sequence ID" value="OGM03352.1"/>
    <property type="molecule type" value="Genomic_DNA"/>
</dbReference>
<reference evidence="2 3" key="1">
    <citation type="journal article" date="2016" name="Nat. Commun.">
        <title>Thousands of microbial genomes shed light on interconnected biogeochemical processes in an aquifer system.</title>
        <authorList>
            <person name="Anantharaman K."/>
            <person name="Brown C.T."/>
            <person name="Hug L.A."/>
            <person name="Sharon I."/>
            <person name="Castelle C.J."/>
            <person name="Probst A.J."/>
            <person name="Thomas B.C."/>
            <person name="Singh A."/>
            <person name="Wilkins M.J."/>
            <person name="Karaoz U."/>
            <person name="Brodie E.L."/>
            <person name="Williams K.H."/>
            <person name="Hubbard S.S."/>
            <person name="Banfield J.F."/>
        </authorList>
    </citation>
    <scope>NUCLEOTIDE SEQUENCE [LARGE SCALE GENOMIC DNA]</scope>
</reference>
<dbReference type="PANTHER" id="PTHR43415">
    <property type="entry name" value="SPERMIDINE N(1)-ACETYLTRANSFERASE"/>
    <property type="match status" value="1"/>
</dbReference>
<dbReference type="InterPro" id="IPR000182">
    <property type="entry name" value="GNAT_dom"/>
</dbReference>
<dbReference type="InterPro" id="IPR016181">
    <property type="entry name" value="Acyl_CoA_acyltransferase"/>
</dbReference>
<dbReference type="NCBIfam" id="TIGR03585">
    <property type="entry name" value="PseH"/>
    <property type="match status" value="1"/>
</dbReference>
<comment type="caution">
    <text evidence="2">The sequence shown here is derived from an EMBL/GenBank/DDBJ whole genome shotgun (WGS) entry which is preliminary data.</text>
</comment>
<feature type="domain" description="N-acetyltransferase" evidence="1">
    <location>
        <begin position="28"/>
        <end position="178"/>
    </location>
</feature>
<dbReference type="InterPro" id="IPR020036">
    <property type="entry name" value="PseH"/>
</dbReference>
<accession>A0A1F7WKH9</accession>
<protein>
    <submittedName>
        <fullName evidence="2">UDP-4-amino-4, 6-dideoxy-N-acetyl-beta-L-altrosamine N-acetyltransferase</fullName>
    </submittedName>
</protein>
<name>A0A1F7WKH9_9BACT</name>
<evidence type="ECO:0000313" key="2">
    <source>
        <dbReference type="EMBL" id="OGM03352.1"/>
    </source>
</evidence>
<organism evidence="2 3">
    <name type="scientific">Candidatus Wallbacteria bacterium GWC2_49_35</name>
    <dbReference type="NCBI Taxonomy" id="1817813"/>
    <lineage>
        <taxon>Bacteria</taxon>
        <taxon>Candidatus Walliibacteriota</taxon>
    </lineage>
</organism>
<evidence type="ECO:0000313" key="3">
    <source>
        <dbReference type="Proteomes" id="UP000178735"/>
    </source>
</evidence>
<dbReference type="AlphaFoldDB" id="A0A1F7WKH9"/>
<proteinExistence type="predicted"/>
<dbReference type="STRING" id="1817813.A2008_10655"/>
<dbReference type="Proteomes" id="UP000178735">
    <property type="component" value="Unassembled WGS sequence"/>
</dbReference>
<gene>
    <name evidence="2" type="ORF">A2008_10655</name>
</gene>
<dbReference type="Pfam" id="PF13420">
    <property type="entry name" value="Acetyltransf_4"/>
    <property type="match status" value="1"/>
</dbReference>
<dbReference type="GO" id="GO:0016747">
    <property type="term" value="F:acyltransferase activity, transferring groups other than amino-acyl groups"/>
    <property type="evidence" value="ECO:0007669"/>
    <property type="project" value="InterPro"/>
</dbReference>
<dbReference type="PROSITE" id="PS51186">
    <property type="entry name" value="GNAT"/>
    <property type="match status" value="1"/>
</dbReference>
<dbReference type="SUPFAM" id="SSF55729">
    <property type="entry name" value="Acyl-CoA N-acyltransferases (Nat)"/>
    <property type="match status" value="1"/>
</dbReference>